<evidence type="ECO:0008006" key="5">
    <source>
        <dbReference type="Google" id="ProtNLM"/>
    </source>
</evidence>
<dbReference type="Proteomes" id="UP000813463">
    <property type="component" value="Chromosome 1"/>
</dbReference>
<dbReference type="GeneID" id="130464014"/>
<organism evidence="3 4">
    <name type="scientific">Spinacia oleracea</name>
    <name type="common">Spinach</name>
    <dbReference type="NCBI Taxonomy" id="3562"/>
    <lineage>
        <taxon>Eukaryota</taxon>
        <taxon>Viridiplantae</taxon>
        <taxon>Streptophyta</taxon>
        <taxon>Embryophyta</taxon>
        <taxon>Tracheophyta</taxon>
        <taxon>Spermatophyta</taxon>
        <taxon>Magnoliopsida</taxon>
        <taxon>eudicotyledons</taxon>
        <taxon>Gunneridae</taxon>
        <taxon>Pentapetalae</taxon>
        <taxon>Caryophyllales</taxon>
        <taxon>Chenopodiaceae</taxon>
        <taxon>Chenopodioideae</taxon>
        <taxon>Anserineae</taxon>
        <taxon>Spinacia</taxon>
    </lineage>
</organism>
<protein>
    <recommendedName>
        <fullName evidence="5">Shugoshin C-terminal domain-containing protein</fullName>
    </recommendedName>
</protein>
<feature type="region of interest" description="Disordered" evidence="2">
    <location>
        <begin position="24"/>
        <end position="55"/>
    </location>
</feature>
<reference evidence="3" key="1">
    <citation type="journal article" date="2021" name="Nat. Commun.">
        <title>Genomic analyses provide insights into spinach domestication and the genetic basis of agronomic traits.</title>
        <authorList>
            <person name="Cai X."/>
            <person name="Sun X."/>
            <person name="Xu C."/>
            <person name="Sun H."/>
            <person name="Wang X."/>
            <person name="Ge C."/>
            <person name="Zhang Z."/>
            <person name="Wang Q."/>
            <person name="Fei Z."/>
            <person name="Jiao C."/>
            <person name="Wang Q."/>
        </authorList>
    </citation>
    <scope>NUCLEOTIDE SEQUENCE [LARGE SCALE GENOMIC DNA]</scope>
    <source>
        <strain evidence="3">cv. Varoflay</strain>
    </source>
</reference>
<sequence>MHIALPFELICVNKRFRKQMQLNNKEHSVQTTSTFSSTVQAQKDTKDQQGKKRKKGLIEASLQQDTEQNLKLHHFSKIRRVITSQQDQQDQQVESSNNWNKNTVMMKSREKEFNEEARKKVEEMKNKVYSLRTQKLELDRRVSEMESTISSLKDERKVIELTVEEKKNNIQLLTAGMDSDTPQVTALKDIIKMKDAEIEDLKLQLEQQEDTEYHGWDYSELNSDDCTFSEFNDVKDGGFDLKRQYSENETTDFQVEQDTKDNITTSPEEEEQQKLQENEAAMKLGKPDEESSSMTGFGIGSRVRRRHSKRKRKETLQNRRLGDEEQHKFEINQAEKPDSEVINKLNQTTETGNDGQYAKEEGAWKKIGKDQLPLLSNKLSQTRWITFV</sequence>
<name>A0ABM3R169_SPIOL</name>
<evidence type="ECO:0000313" key="4">
    <source>
        <dbReference type="RefSeq" id="XP_056689333.1"/>
    </source>
</evidence>
<evidence type="ECO:0000256" key="2">
    <source>
        <dbReference type="SAM" id="MobiDB-lite"/>
    </source>
</evidence>
<dbReference type="PANTHER" id="PTHR36143:SF4">
    <property type="entry name" value="OS08G0177500 PROTEIN"/>
    <property type="match status" value="1"/>
</dbReference>
<dbReference type="PANTHER" id="PTHR36143">
    <property type="entry name" value="OS08G0177500 PROTEIN"/>
    <property type="match status" value="1"/>
</dbReference>
<feature type="coiled-coil region" evidence="1">
    <location>
        <begin position="107"/>
        <end position="211"/>
    </location>
</feature>
<keyword evidence="1" id="KW-0175">Coiled coil</keyword>
<keyword evidence="3" id="KW-1185">Reference proteome</keyword>
<reference evidence="4" key="2">
    <citation type="submission" date="2025-08" db="UniProtKB">
        <authorList>
            <consortium name="RefSeq"/>
        </authorList>
    </citation>
    <scope>IDENTIFICATION</scope>
    <source>
        <tissue evidence="4">Leaf</tissue>
    </source>
</reference>
<gene>
    <name evidence="4" type="primary">LOC130464014</name>
</gene>
<feature type="compositionally biased region" description="Basic residues" evidence="2">
    <location>
        <begin position="302"/>
        <end position="313"/>
    </location>
</feature>
<evidence type="ECO:0000313" key="3">
    <source>
        <dbReference type="Proteomes" id="UP000813463"/>
    </source>
</evidence>
<evidence type="ECO:0000256" key="1">
    <source>
        <dbReference type="SAM" id="Coils"/>
    </source>
</evidence>
<feature type="compositionally biased region" description="Low complexity" evidence="2">
    <location>
        <begin position="29"/>
        <end position="40"/>
    </location>
</feature>
<accession>A0ABM3R169</accession>
<feature type="region of interest" description="Disordered" evidence="2">
    <location>
        <begin position="247"/>
        <end position="325"/>
    </location>
</feature>
<dbReference type="RefSeq" id="XP_056689333.1">
    <property type="nucleotide sequence ID" value="XM_056833355.1"/>
</dbReference>
<proteinExistence type="predicted"/>
<feature type="compositionally biased region" description="Polar residues" evidence="2">
    <location>
        <begin position="247"/>
        <end position="266"/>
    </location>
</feature>
<feature type="compositionally biased region" description="Basic and acidic residues" evidence="2">
    <location>
        <begin position="314"/>
        <end position="325"/>
    </location>
</feature>